<feature type="signal peptide" evidence="1">
    <location>
        <begin position="1"/>
        <end position="28"/>
    </location>
</feature>
<keyword evidence="1" id="KW-0732">Signal</keyword>
<dbReference type="OrthoDB" id="127333at2"/>
<dbReference type="PANTHER" id="PTHR43737">
    <property type="entry name" value="BLL7424 PROTEIN"/>
    <property type="match status" value="1"/>
</dbReference>
<dbReference type="Proteomes" id="UP000318288">
    <property type="component" value="Unassembled WGS sequence"/>
</dbReference>
<dbReference type="Pfam" id="PF07394">
    <property type="entry name" value="DUF1501"/>
    <property type="match status" value="1"/>
</dbReference>
<dbReference type="PROSITE" id="PS51318">
    <property type="entry name" value="TAT"/>
    <property type="match status" value="1"/>
</dbReference>
<evidence type="ECO:0000256" key="1">
    <source>
        <dbReference type="SAM" id="SignalP"/>
    </source>
</evidence>
<dbReference type="SUPFAM" id="SSF53649">
    <property type="entry name" value="Alkaline phosphatase-like"/>
    <property type="match status" value="1"/>
</dbReference>
<sequence length="450" mass="47407" precursor="true">MKRRQFLRTSTTASIVSASSLGWLPQLAAAAEAGASQGPRRHCIVLWMGGAPSQIDTFDMKPNHENGGEFSEIATNVPGVRFSEHLPTLAKHADKLAIVRSLTSKEGDHERATYLVKTGVVPMGPMVRPQVAAALAHELCGSQDTLPPVVRIASGGFQIGRPIGPAYLGPRFLPLNVGSGAAGMAGGGGGDDATIHTGAIASLQVDSLARPPVIDDVRDLRRSTLWSKLEGRFMKSHPADSVTAHQTVYENARTLMTSGEADAFDLSQEDEALRRRYGVGTFGQGCLLARRLVESGVSFVEVVLDRATLGGATWDTHSNNFRDVAALSAELDAGYATLLEDLADRGLLETTTVVWMGEFGRTPNINSNAGRDHFPGAFCAVLAGGKTKAGQAYGMTSSDGSKIEENPVTVPEFLATVCAATGVDPSTMIMNDAGRPVPIVDASAISEIVG</sequence>
<dbReference type="InterPro" id="IPR017850">
    <property type="entry name" value="Alkaline_phosphatase_core_sf"/>
</dbReference>
<proteinExistence type="predicted"/>
<dbReference type="EMBL" id="SJPW01000004">
    <property type="protein sequence ID" value="TWU54873.1"/>
    <property type="molecule type" value="Genomic_DNA"/>
</dbReference>
<name>A0A5C6EYZ1_9BACT</name>
<dbReference type="PANTHER" id="PTHR43737:SF1">
    <property type="entry name" value="DUF1501 DOMAIN-CONTAINING PROTEIN"/>
    <property type="match status" value="1"/>
</dbReference>
<protein>
    <recommendedName>
        <fullName evidence="4">Sulfatase</fullName>
    </recommendedName>
</protein>
<evidence type="ECO:0000313" key="3">
    <source>
        <dbReference type="Proteomes" id="UP000318288"/>
    </source>
</evidence>
<dbReference type="AlphaFoldDB" id="A0A5C6EYZ1"/>
<evidence type="ECO:0000313" key="2">
    <source>
        <dbReference type="EMBL" id="TWU54873.1"/>
    </source>
</evidence>
<keyword evidence="3" id="KW-1185">Reference proteome</keyword>
<accession>A0A5C6EYZ1</accession>
<dbReference type="InterPro" id="IPR010869">
    <property type="entry name" value="DUF1501"/>
</dbReference>
<gene>
    <name evidence="2" type="ORF">Poly51_35950</name>
</gene>
<feature type="chain" id="PRO_5022694183" description="Sulfatase" evidence="1">
    <location>
        <begin position="29"/>
        <end position="450"/>
    </location>
</feature>
<dbReference type="RefSeq" id="WP_146459020.1">
    <property type="nucleotide sequence ID" value="NZ_SJPW01000004.1"/>
</dbReference>
<comment type="caution">
    <text evidence="2">The sequence shown here is derived from an EMBL/GenBank/DDBJ whole genome shotgun (WGS) entry which is preliminary data.</text>
</comment>
<evidence type="ECO:0008006" key="4">
    <source>
        <dbReference type="Google" id="ProtNLM"/>
    </source>
</evidence>
<reference evidence="2 3" key="1">
    <citation type="submission" date="2019-02" db="EMBL/GenBank/DDBJ databases">
        <title>Deep-cultivation of Planctomycetes and their phenomic and genomic characterization uncovers novel biology.</title>
        <authorList>
            <person name="Wiegand S."/>
            <person name="Jogler M."/>
            <person name="Boedeker C."/>
            <person name="Pinto D."/>
            <person name="Vollmers J."/>
            <person name="Rivas-Marin E."/>
            <person name="Kohn T."/>
            <person name="Peeters S.H."/>
            <person name="Heuer A."/>
            <person name="Rast P."/>
            <person name="Oberbeckmann S."/>
            <person name="Bunk B."/>
            <person name="Jeske O."/>
            <person name="Meyerdierks A."/>
            <person name="Storesund J.E."/>
            <person name="Kallscheuer N."/>
            <person name="Luecker S."/>
            <person name="Lage O.M."/>
            <person name="Pohl T."/>
            <person name="Merkel B.J."/>
            <person name="Hornburger P."/>
            <person name="Mueller R.-W."/>
            <person name="Bruemmer F."/>
            <person name="Labrenz M."/>
            <person name="Spormann A.M."/>
            <person name="Op Den Camp H."/>
            <person name="Overmann J."/>
            <person name="Amann R."/>
            <person name="Jetten M.S.M."/>
            <person name="Mascher T."/>
            <person name="Medema M.H."/>
            <person name="Devos D.P."/>
            <person name="Kaster A.-K."/>
            <person name="Ovreas L."/>
            <person name="Rohde M."/>
            <person name="Galperin M.Y."/>
            <person name="Jogler C."/>
        </authorList>
    </citation>
    <scope>NUCLEOTIDE SEQUENCE [LARGE SCALE GENOMIC DNA]</scope>
    <source>
        <strain evidence="2 3">Poly51</strain>
    </source>
</reference>
<dbReference type="InterPro" id="IPR006311">
    <property type="entry name" value="TAT_signal"/>
</dbReference>
<organism evidence="2 3">
    <name type="scientific">Rubripirellula tenax</name>
    <dbReference type="NCBI Taxonomy" id="2528015"/>
    <lineage>
        <taxon>Bacteria</taxon>
        <taxon>Pseudomonadati</taxon>
        <taxon>Planctomycetota</taxon>
        <taxon>Planctomycetia</taxon>
        <taxon>Pirellulales</taxon>
        <taxon>Pirellulaceae</taxon>
        <taxon>Rubripirellula</taxon>
    </lineage>
</organism>